<evidence type="ECO:0000313" key="3">
    <source>
        <dbReference type="EMBL" id="QBM31673.1"/>
    </source>
</evidence>
<name>A0A482EAV0_9PEZI</name>
<accession>A0A482EAV0</accession>
<geneLocation type="mitochondrion" evidence="3"/>
<reference evidence="3" key="2">
    <citation type="submission" date="2019-02" db="EMBL/GenBank/DDBJ databases">
        <authorList>
            <person name="Zhang Y."/>
        </authorList>
    </citation>
    <scope>NUCLEOTIDE SEQUENCE</scope>
    <source>
        <strain evidence="3">YMF1.03721</strain>
    </source>
</reference>
<proteinExistence type="predicted"/>
<keyword evidence="1" id="KW-0812">Transmembrane</keyword>
<keyword evidence="1" id="KW-0472">Membrane</keyword>
<dbReference type="EMBL" id="MK547645">
    <property type="protein sequence ID" value="QBM31673.1"/>
    <property type="molecule type" value="Genomic_DNA"/>
</dbReference>
<keyword evidence="3" id="KW-0496">Mitochondrion</keyword>
<reference evidence="2" key="3">
    <citation type="submission" date="2019-03" db="EMBL/GenBank/DDBJ databases">
        <authorList>
            <person name="Zhang Y.Q."/>
        </authorList>
    </citation>
    <scope>NUCLEOTIDE SEQUENCE</scope>
    <source>
        <strain evidence="2">YMF1.01900</strain>
    </source>
</reference>
<evidence type="ECO:0000313" key="2">
    <source>
        <dbReference type="EMBL" id="QBM31523.1"/>
    </source>
</evidence>
<protein>
    <submittedName>
        <fullName evidence="3">Uncharacterized protein</fullName>
    </submittedName>
</protein>
<keyword evidence="1" id="KW-1133">Transmembrane helix</keyword>
<dbReference type="EMBL" id="MK633966">
    <property type="protein sequence ID" value="QBM31523.1"/>
    <property type="molecule type" value="Genomic_DNA"/>
</dbReference>
<gene>
    <name evidence="3" type="primary">orf184</name>
</gene>
<evidence type="ECO:0000256" key="1">
    <source>
        <dbReference type="SAM" id="Phobius"/>
    </source>
</evidence>
<sequence length="184" mass="21979">MLLLFDPLSLLVLSFIYVLPMFIFAVSFNMFTLIFLLKYKNKLISKFKKAKEEWYETEYNLEDLIREKYMPNINAAKDYAMHPHFEFNHNAPDNLCNYFLKIFAKYIQDMDDYKNNDNYIPGSDDPGDILNQIFFEYPDVYESLNTKLTDPSSSRDIVKFINDLEWIINILDLNWDELVFIILS</sequence>
<dbReference type="GeneID" id="39697768"/>
<feature type="transmembrane region" description="Helical" evidence="1">
    <location>
        <begin position="12"/>
        <end position="37"/>
    </location>
</feature>
<dbReference type="AlphaFoldDB" id="A0A482EAV0"/>
<dbReference type="RefSeq" id="YP_009574405.1">
    <property type="nucleotide sequence ID" value="NC_041444.1"/>
</dbReference>
<reference evidence="3" key="1">
    <citation type="journal article" date="2019" name="Mitochondrial DNA Part B Resour">
        <title>The complete mitochondrial genomes of the nematode-trapping fungus Arthrobotrys musiformis.</title>
        <authorList>
            <person name="Zhang Y.-Q."/>
            <person name="Yu Z.-F."/>
        </authorList>
    </citation>
    <scope>NUCLEOTIDE SEQUENCE</scope>
    <source>
        <strain evidence="3">YMF1.03721</strain>
    </source>
</reference>
<organism evidence="3">
    <name type="scientific">Arthrobotrys musiformis</name>
    <dbReference type="NCBI Taxonomy" id="47236"/>
    <lineage>
        <taxon>Eukaryota</taxon>
        <taxon>Fungi</taxon>
        <taxon>Dikarya</taxon>
        <taxon>Ascomycota</taxon>
        <taxon>Pezizomycotina</taxon>
        <taxon>Orbiliomycetes</taxon>
        <taxon>Orbiliales</taxon>
        <taxon>Orbiliaceae</taxon>
        <taxon>Arthrobotrys</taxon>
    </lineage>
</organism>